<keyword evidence="2" id="KW-1185">Reference proteome</keyword>
<evidence type="ECO:0000313" key="2">
    <source>
        <dbReference type="Proteomes" id="UP000046395"/>
    </source>
</evidence>
<protein>
    <submittedName>
        <fullName evidence="3 4">Uncharacterized protein</fullName>
    </submittedName>
</protein>
<evidence type="ECO:0000313" key="4">
    <source>
        <dbReference type="WBParaSite" id="TMUE_1000004278.2"/>
    </source>
</evidence>
<evidence type="ECO:0000256" key="1">
    <source>
        <dbReference type="SAM" id="Coils"/>
    </source>
</evidence>
<feature type="coiled-coil region" evidence="1">
    <location>
        <begin position="5"/>
        <end position="53"/>
    </location>
</feature>
<reference evidence="2" key="2">
    <citation type="submission" date="2014-03" db="EMBL/GenBank/DDBJ databases">
        <title>The whipworm genome and dual-species transcriptomics of an intimate host-pathogen interaction.</title>
        <authorList>
            <person name="Foth B.J."/>
            <person name="Tsai I.J."/>
            <person name="Reid A.J."/>
            <person name="Bancroft A.J."/>
            <person name="Nichol S."/>
            <person name="Tracey A."/>
            <person name="Holroyd N."/>
            <person name="Cotton J.A."/>
            <person name="Stanley E.J."/>
            <person name="Zarowiecki M."/>
            <person name="Liu J.Z."/>
            <person name="Huckvale T."/>
            <person name="Cooper P.J."/>
            <person name="Grencis R.K."/>
            <person name="Berriman M."/>
        </authorList>
    </citation>
    <scope>NUCLEOTIDE SEQUENCE [LARGE SCALE GENOMIC DNA]</scope>
    <source>
        <strain evidence="2">Edinburgh</strain>
    </source>
</reference>
<organism evidence="2 3">
    <name type="scientific">Trichuris muris</name>
    <name type="common">Mouse whipworm</name>
    <dbReference type="NCBI Taxonomy" id="70415"/>
    <lineage>
        <taxon>Eukaryota</taxon>
        <taxon>Metazoa</taxon>
        <taxon>Ecdysozoa</taxon>
        <taxon>Nematoda</taxon>
        <taxon>Enoplea</taxon>
        <taxon>Dorylaimia</taxon>
        <taxon>Trichinellida</taxon>
        <taxon>Trichuridae</taxon>
        <taxon>Trichuris</taxon>
    </lineage>
</organism>
<dbReference type="Proteomes" id="UP000046395">
    <property type="component" value="Unassembled WGS sequence"/>
</dbReference>
<evidence type="ECO:0000313" key="3">
    <source>
        <dbReference type="WBParaSite" id="TMUE_1000004278.1"/>
    </source>
</evidence>
<dbReference type="WBParaSite" id="TMUE_1000004278.2">
    <property type="protein sequence ID" value="TMUE_1000004278.2"/>
    <property type="gene ID" value="WBGene00295423"/>
</dbReference>
<keyword evidence="1" id="KW-0175">Coiled coil</keyword>
<accession>A0A5S6QAQ9</accession>
<sequence length="182" mass="21400">MVNQMEQNKEQLHHSNIEKQKYQDRALELESDLFKANQKIEQLLQEAEISQLKQRAEIARLHGQVELLISEKEEAIIGKKGQEEELRQGKIFQERLLQACECRNRQLEEDLGQSVNYTRKSFESERCNMKARIDELERALQTDAIDHEKKMNLLLLEANHLRWERDKALEEVAVFRMKGSGG</sequence>
<reference evidence="3" key="3">
    <citation type="submission" date="2019-12" db="UniProtKB">
        <authorList>
            <consortium name="WormBaseParasite"/>
        </authorList>
    </citation>
    <scope>IDENTIFICATION</scope>
</reference>
<proteinExistence type="predicted"/>
<reference evidence="2" key="1">
    <citation type="submission" date="2013-11" db="EMBL/GenBank/DDBJ databases">
        <authorList>
            <person name="Aslett M."/>
        </authorList>
    </citation>
    <scope>NUCLEOTIDE SEQUENCE [LARGE SCALE GENOMIC DNA]</scope>
    <source>
        <strain evidence="2">Edinburgh</strain>
    </source>
</reference>
<dbReference type="WBParaSite" id="TMUE_1000004278.3">
    <property type="protein sequence ID" value="TMUE_1000004278.3"/>
    <property type="gene ID" value="WBGene00295423"/>
</dbReference>
<name>A0A5S6QAQ9_TRIMR</name>
<dbReference type="AlphaFoldDB" id="A0A5S6QAQ9"/>
<dbReference type="WBParaSite" id="TMUE_1000004278.1">
    <property type="protein sequence ID" value="TMUE_1000004278.1"/>
    <property type="gene ID" value="WBGene00295423"/>
</dbReference>